<dbReference type="AlphaFoldDB" id="A0A413CQ61"/>
<dbReference type="Proteomes" id="UP000284651">
    <property type="component" value="Unassembled WGS sequence"/>
</dbReference>
<name>A0A413CQ61_9FIRM</name>
<sequence length="31" mass="3584">MGGVFYREFTKVNGFTSFTTLSVVHTHYLML</sequence>
<gene>
    <name evidence="1" type="ORF">DWV56_12065</name>
</gene>
<comment type="caution">
    <text evidence="1">The sequence shown here is derived from an EMBL/GenBank/DDBJ whole genome shotgun (WGS) entry which is preliminary data.</text>
</comment>
<protein>
    <submittedName>
        <fullName evidence="1">DUF2871 family protein</fullName>
    </submittedName>
</protein>
<dbReference type="EMBL" id="QSAT01000064">
    <property type="protein sequence ID" value="RGW71828.1"/>
    <property type="molecule type" value="Genomic_DNA"/>
</dbReference>
<evidence type="ECO:0000313" key="1">
    <source>
        <dbReference type="EMBL" id="RGW71828.1"/>
    </source>
</evidence>
<dbReference type="Pfam" id="PF11070">
    <property type="entry name" value="DUF2871"/>
    <property type="match status" value="1"/>
</dbReference>
<proteinExistence type="predicted"/>
<accession>A0A413CQ61</accession>
<reference evidence="1 2" key="1">
    <citation type="submission" date="2018-08" db="EMBL/GenBank/DDBJ databases">
        <title>A genome reference for cultivated species of the human gut microbiota.</title>
        <authorList>
            <person name="Zou Y."/>
            <person name="Xue W."/>
            <person name="Luo G."/>
        </authorList>
    </citation>
    <scope>NUCLEOTIDE SEQUENCE [LARGE SCALE GENOMIC DNA]</scope>
    <source>
        <strain evidence="1 2">AF10-31</strain>
    </source>
</reference>
<evidence type="ECO:0000313" key="2">
    <source>
        <dbReference type="Proteomes" id="UP000284651"/>
    </source>
</evidence>
<dbReference type="InterPro" id="IPR021299">
    <property type="entry name" value="DUF2871"/>
</dbReference>
<organism evidence="1 2">
    <name type="scientific">Holdemanella biformis</name>
    <dbReference type="NCBI Taxonomy" id="1735"/>
    <lineage>
        <taxon>Bacteria</taxon>
        <taxon>Bacillati</taxon>
        <taxon>Bacillota</taxon>
        <taxon>Erysipelotrichia</taxon>
        <taxon>Erysipelotrichales</taxon>
        <taxon>Erysipelotrichaceae</taxon>
        <taxon>Holdemanella</taxon>
    </lineage>
</organism>